<gene>
    <name evidence="1" type="ORF">E2605_03650</name>
</gene>
<dbReference type="OrthoDB" id="9794241at2"/>
<organism evidence="1 2">
    <name type="scientific">Dysgonomonas capnocytophagoides</name>
    <dbReference type="NCBI Taxonomy" id="45254"/>
    <lineage>
        <taxon>Bacteria</taxon>
        <taxon>Pseudomonadati</taxon>
        <taxon>Bacteroidota</taxon>
        <taxon>Bacteroidia</taxon>
        <taxon>Bacteroidales</taxon>
        <taxon>Dysgonomonadaceae</taxon>
        <taxon>Dysgonomonas</taxon>
    </lineage>
</organism>
<dbReference type="Proteomes" id="UP000297861">
    <property type="component" value="Unassembled WGS sequence"/>
</dbReference>
<evidence type="ECO:0000313" key="1">
    <source>
        <dbReference type="EMBL" id="TFD99183.1"/>
    </source>
</evidence>
<dbReference type="PANTHER" id="PTHR36452">
    <property type="entry name" value="CHROMOSOME 12, WHOLE GENOME SHOTGUN SEQUENCE"/>
    <property type="match status" value="1"/>
</dbReference>
<dbReference type="AlphaFoldDB" id="A0A4Y8L9C3"/>
<dbReference type="InterPro" id="IPR012808">
    <property type="entry name" value="CHP02453"/>
</dbReference>
<dbReference type="Pfam" id="PF09365">
    <property type="entry name" value="DUF2461"/>
    <property type="match status" value="1"/>
</dbReference>
<keyword evidence="2" id="KW-1185">Reference proteome</keyword>
<sequence length="219" mass="26394">MAFKGFTEETFQFFRDIKENNYKEWFEANKDVFVKEVQAPFKELIAVLSPTMYNIDSQFELRPHRVLSRIYRDTRFSKNKDPYKTCLWMSFLTPSTEWENIPGYFMELSADHYLYGMGLFAPKKKTMDSLRDSIAYDAEEFKVKSQQVLDRGFTIQGEEYKRLIPNDLPEYFQPWIQRKSVYVVKQKPINKDVYTEKFAKIIAEDFESLHWLYDFFKNE</sequence>
<accession>A0A4Y8L9C3</accession>
<name>A0A4Y8L9C3_9BACT</name>
<reference evidence="1 2" key="1">
    <citation type="submission" date="2019-03" db="EMBL/GenBank/DDBJ databases">
        <title>San Antonio Military Medical Center submission to MRSN (WRAIR), pending publication.</title>
        <authorList>
            <person name="Blyth D.M."/>
            <person name="Mccarthy S.L."/>
            <person name="Schall S.E."/>
            <person name="Stam J.A."/>
            <person name="Ong A.C."/>
            <person name="Mcgann P.T."/>
        </authorList>
    </citation>
    <scope>NUCLEOTIDE SEQUENCE [LARGE SCALE GENOMIC DNA]</scope>
    <source>
        <strain evidence="1 2">MRSN571793</strain>
    </source>
</reference>
<dbReference type="PANTHER" id="PTHR36452:SF1">
    <property type="entry name" value="DUF2461 DOMAIN-CONTAINING PROTEIN"/>
    <property type="match status" value="1"/>
</dbReference>
<dbReference type="PIRSF" id="PIRSF028451">
    <property type="entry name" value="UCP028451"/>
    <property type="match status" value="1"/>
</dbReference>
<protein>
    <submittedName>
        <fullName evidence="1">DUF2461 domain-containing protein</fullName>
    </submittedName>
</protein>
<comment type="caution">
    <text evidence="1">The sequence shown here is derived from an EMBL/GenBank/DDBJ whole genome shotgun (WGS) entry which is preliminary data.</text>
</comment>
<dbReference type="InterPro" id="IPR015996">
    <property type="entry name" value="UCP028451"/>
</dbReference>
<proteinExistence type="predicted"/>
<dbReference type="EMBL" id="SOML01000001">
    <property type="protein sequence ID" value="TFD99183.1"/>
    <property type="molecule type" value="Genomic_DNA"/>
</dbReference>
<dbReference type="NCBIfam" id="TIGR02453">
    <property type="entry name" value="TIGR02453 family protein"/>
    <property type="match status" value="1"/>
</dbReference>
<dbReference type="RefSeq" id="WP_134435519.1">
    <property type="nucleotide sequence ID" value="NZ_AP028867.1"/>
</dbReference>
<evidence type="ECO:0000313" key="2">
    <source>
        <dbReference type="Proteomes" id="UP000297861"/>
    </source>
</evidence>